<evidence type="ECO:0000259" key="3">
    <source>
        <dbReference type="Pfam" id="PF03104"/>
    </source>
</evidence>
<comment type="caution">
    <text evidence="4">The sequence shown here is derived from an EMBL/GenBank/DDBJ whole genome shotgun (WGS) entry which is preliminary data.</text>
</comment>
<evidence type="ECO:0000313" key="4">
    <source>
        <dbReference type="EMBL" id="KAK7048679.1"/>
    </source>
</evidence>
<dbReference type="EMBL" id="JAWWNJ010000009">
    <property type="protein sequence ID" value="KAK7048679.1"/>
    <property type="molecule type" value="Genomic_DNA"/>
</dbReference>
<name>A0AAW0DAW0_9AGAR</name>
<dbReference type="InterPro" id="IPR006133">
    <property type="entry name" value="DNA-dir_DNA_pol_B_exonuc"/>
</dbReference>
<dbReference type="Gene3D" id="2.40.50.730">
    <property type="match status" value="1"/>
</dbReference>
<dbReference type="InterPro" id="IPR036397">
    <property type="entry name" value="RNaseH_sf"/>
</dbReference>
<feature type="compositionally biased region" description="Basic and acidic residues" evidence="2">
    <location>
        <begin position="31"/>
        <end position="43"/>
    </location>
</feature>
<keyword evidence="5" id="KW-1185">Reference proteome</keyword>
<dbReference type="GO" id="GO:0043625">
    <property type="term" value="C:delta DNA polymerase complex"/>
    <property type="evidence" value="ECO:0007669"/>
    <property type="project" value="TreeGrafter"/>
</dbReference>
<dbReference type="SUPFAM" id="SSF53098">
    <property type="entry name" value="Ribonuclease H-like"/>
    <property type="match status" value="1"/>
</dbReference>
<dbReference type="AlphaFoldDB" id="A0AAW0DAW0"/>
<feature type="region of interest" description="Disordered" evidence="2">
    <location>
        <begin position="1"/>
        <end position="43"/>
    </location>
</feature>
<accession>A0AAW0DAW0</accession>
<evidence type="ECO:0000313" key="5">
    <source>
        <dbReference type="Proteomes" id="UP001362999"/>
    </source>
</evidence>
<evidence type="ECO:0000256" key="1">
    <source>
        <dbReference type="ARBA" id="ARBA00024411"/>
    </source>
</evidence>
<sequence>MVYSTAPTTAAPLSRKRTERVSPSPEDDLPSDSKKSRLLDSSRSFSEDLKDMPANNVALAGPHTHVIGTVDCKQALVFQFVDVQEHDPNSALLFGVVVKSGMRVLVIVQNLGGSVPDFLRRHQVNAMCLAELPGGKYSELNEHERLSHNQTEFIIDREDLVIQPAQEQWQIADPVPLRILSFDIETNVPLDETFPVPRNDPAIQIGNIVQENGDTYRVIFTLRGCSPIAGAEVRSFETESAMLSAWRQFVLECDPDVVTGHNIARFDFMYLITRADVLEIHDFACLGRLKGRTTTVFENQPFLPWENGPVLHGRLQLDVLQYYQEKTERLAGHKLADLAQRELNGAAKEIDFHFTMIRGLQDGSDDDRKRLAVYCLKDAHLPLRLLNEKACLEEAVTAARSDDRKYLAFSDFLRIGRNFKP</sequence>
<dbReference type="GO" id="GO:0045004">
    <property type="term" value="P:DNA replication proofreading"/>
    <property type="evidence" value="ECO:0007669"/>
    <property type="project" value="TreeGrafter"/>
</dbReference>
<dbReference type="PANTHER" id="PTHR10322">
    <property type="entry name" value="DNA POLYMERASE CATALYTIC SUBUNIT"/>
    <property type="match status" value="1"/>
</dbReference>
<dbReference type="Proteomes" id="UP001362999">
    <property type="component" value="Unassembled WGS sequence"/>
</dbReference>
<organism evidence="4 5">
    <name type="scientific">Favolaschia claudopus</name>
    <dbReference type="NCBI Taxonomy" id="2862362"/>
    <lineage>
        <taxon>Eukaryota</taxon>
        <taxon>Fungi</taxon>
        <taxon>Dikarya</taxon>
        <taxon>Basidiomycota</taxon>
        <taxon>Agaricomycotina</taxon>
        <taxon>Agaricomycetes</taxon>
        <taxon>Agaricomycetidae</taxon>
        <taxon>Agaricales</taxon>
        <taxon>Marasmiineae</taxon>
        <taxon>Mycenaceae</taxon>
        <taxon>Favolaschia</taxon>
    </lineage>
</organism>
<dbReference type="PANTHER" id="PTHR10322:SF23">
    <property type="entry name" value="DNA POLYMERASE DELTA CATALYTIC SUBUNIT"/>
    <property type="match status" value="1"/>
</dbReference>
<dbReference type="GO" id="GO:0006287">
    <property type="term" value="P:base-excision repair, gap-filling"/>
    <property type="evidence" value="ECO:0007669"/>
    <property type="project" value="TreeGrafter"/>
</dbReference>
<dbReference type="InterPro" id="IPR012337">
    <property type="entry name" value="RNaseH-like_sf"/>
</dbReference>
<proteinExistence type="predicted"/>
<feature type="domain" description="DNA-directed DNA polymerase family B exonuclease" evidence="3">
    <location>
        <begin position="126"/>
        <end position="327"/>
    </location>
</feature>
<reference evidence="4 5" key="1">
    <citation type="journal article" date="2024" name="J Genomics">
        <title>Draft genome sequencing and assembly of Favolaschia claudopus CIRM-BRFM 2984 isolated from oak limbs.</title>
        <authorList>
            <person name="Navarro D."/>
            <person name="Drula E."/>
            <person name="Chaduli D."/>
            <person name="Cazenave R."/>
            <person name="Ahrendt S."/>
            <person name="Wang J."/>
            <person name="Lipzen A."/>
            <person name="Daum C."/>
            <person name="Barry K."/>
            <person name="Grigoriev I.V."/>
            <person name="Favel A."/>
            <person name="Rosso M.N."/>
            <person name="Martin F."/>
        </authorList>
    </citation>
    <scope>NUCLEOTIDE SEQUENCE [LARGE SCALE GENOMIC DNA]</scope>
    <source>
        <strain evidence="4 5">CIRM-BRFM 2984</strain>
    </source>
</reference>
<dbReference type="InterPro" id="IPR050240">
    <property type="entry name" value="DNA_pol_type-B"/>
</dbReference>
<dbReference type="GO" id="GO:0008296">
    <property type="term" value="F:3'-5'-DNA exonuclease activity"/>
    <property type="evidence" value="ECO:0007669"/>
    <property type="project" value="TreeGrafter"/>
</dbReference>
<dbReference type="Gene3D" id="3.30.420.10">
    <property type="entry name" value="Ribonuclease H-like superfamily/Ribonuclease H"/>
    <property type="match status" value="1"/>
</dbReference>
<dbReference type="GO" id="GO:0003676">
    <property type="term" value="F:nucleic acid binding"/>
    <property type="evidence" value="ECO:0007669"/>
    <property type="project" value="InterPro"/>
</dbReference>
<evidence type="ECO:0000256" key="2">
    <source>
        <dbReference type="SAM" id="MobiDB-lite"/>
    </source>
</evidence>
<dbReference type="GO" id="GO:0006297">
    <property type="term" value="P:nucleotide-excision repair, DNA gap filling"/>
    <property type="evidence" value="ECO:0007669"/>
    <property type="project" value="TreeGrafter"/>
</dbReference>
<dbReference type="GO" id="GO:0003887">
    <property type="term" value="F:DNA-directed DNA polymerase activity"/>
    <property type="evidence" value="ECO:0007669"/>
    <property type="project" value="TreeGrafter"/>
</dbReference>
<gene>
    <name evidence="4" type="ORF">R3P38DRAFT_1874719</name>
</gene>
<dbReference type="Pfam" id="PF03104">
    <property type="entry name" value="DNA_pol_B_exo1"/>
    <property type="match status" value="1"/>
</dbReference>
<protein>
    <recommendedName>
        <fullName evidence="1">DNA polymerase delta catalytic subunit</fullName>
    </recommendedName>
</protein>